<dbReference type="InterPro" id="IPR006260">
    <property type="entry name" value="TonB/TolA_C"/>
</dbReference>
<dbReference type="Pfam" id="PF05569">
    <property type="entry name" value="Peptidase_M56"/>
    <property type="match status" value="1"/>
</dbReference>
<evidence type="ECO:0000256" key="2">
    <source>
        <dbReference type="ARBA" id="ARBA00022692"/>
    </source>
</evidence>
<dbReference type="Proteomes" id="UP000626370">
    <property type="component" value="Unassembled WGS sequence"/>
</dbReference>
<keyword evidence="8" id="KW-1185">Reference proteome</keyword>
<evidence type="ECO:0000256" key="4">
    <source>
        <dbReference type="ARBA" id="ARBA00023136"/>
    </source>
</evidence>
<feature type="transmembrane region" description="Helical" evidence="5">
    <location>
        <begin position="218"/>
        <end position="240"/>
    </location>
</feature>
<dbReference type="PROSITE" id="PS52015">
    <property type="entry name" value="TONB_CTD"/>
    <property type="match status" value="1"/>
</dbReference>
<gene>
    <name evidence="7" type="ORF">GCM10011501_19090</name>
</gene>
<protein>
    <recommendedName>
        <fullName evidence="6">TonB C-terminal domain-containing protein</fullName>
    </recommendedName>
</protein>
<dbReference type="PANTHER" id="PTHR34978:SF3">
    <property type="entry name" value="SLR0241 PROTEIN"/>
    <property type="match status" value="1"/>
</dbReference>
<name>A0ABQ3IQN1_9GAMM</name>
<keyword evidence="2 5" id="KW-0812">Transmembrane</keyword>
<reference evidence="8" key="1">
    <citation type="journal article" date="2019" name="Int. J. Syst. Evol. Microbiol.">
        <title>The Global Catalogue of Microorganisms (GCM) 10K type strain sequencing project: providing services to taxonomists for standard genome sequencing and annotation.</title>
        <authorList>
            <consortium name="The Broad Institute Genomics Platform"/>
            <consortium name="The Broad Institute Genome Sequencing Center for Infectious Disease"/>
            <person name="Wu L."/>
            <person name="Ma J."/>
        </authorList>
    </citation>
    <scope>NUCLEOTIDE SEQUENCE [LARGE SCALE GENOMIC DNA]</scope>
    <source>
        <strain evidence="8">CGMCC 1.15922</strain>
    </source>
</reference>
<dbReference type="EMBL" id="BNAH01000006">
    <property type="protein sequence ID" value="GHE89689.1"/>
    <property type="molecule type" value="Genomic_DNA"/>
</dbReference>
<evidence type="ECO:0000256" key="5">
    <source>
        <dbReference type="SAM" id="Phobius"/>
    </source>
</evidence>
<feature type="transmembrane region" description="Helical" evidence="5">
    <location>
        <begin position="12"/>
        <end position="36"/>
    </location>
</feature>
<dbReference type="InterPro" id="IPR037682">
    <property type="entry name" value="TonB_C"/>
</dbReference>
<dbReference type="Gene3D" id="3.30.1150.10">
    <property type="match status" value="1"/>
</dbReference>
<comment type="subcellular location">
    <subcellularLocation>
        <location evidence="1">Membrane</location>
        <topology evidence="1">Single-pass membrane protein</topology>
    </subcellularLocation>
</comment>
<feature type="transmembrane region" description="Helical" evidence="5">
    <location>
        <begin position="109"/>
        <end position="129"/>
    </location>
</feature>
<keyword evidence="3 5" id="KW-1133">Transmembrane helix</keyword>
<accession>A0ABQ3IQN1</accession>
<dbReference type="PANTHER" id="PTHR34978">
    <property type="entry name" value="POSSIBLE SENSOR-TRANSDUCER PROTEIN BLAR"/>
    <property type="match status" value="1"/>
</dbReference>
<dbReference type="CDD" id="cd07341">
    <property type="entry name" value="M56_BlaR1_MecR1_like"/>
    <property type="match status" value="1"/>
</dbReference>
<dbReference type="RefSeq" id="WP_189378034.1">
    <property type="nucleotide sequence ID" value="NZ_BNAH01000006.1"/>
</dbReference>
<feature type="transmembrane region" description="Helical" evidence="5">
    <location>
        <begin position="48"/>
        <end position="70"/>
    </location>
</feature>
<evidence type="ECO:0000256" key="3">
    <source>
        <dbReference type="ARBA" id="ARBA00022989"/>
    </source>
</evidence>
<keyword evidence="4 5" id="KW-0472">Membrane</keyword>
<proteinExistence type="predicted"/>
<feature type="domain" description="TonB C-terminal" evidence="6">
    <location>
        <begin position="559"/>
        <end position="651"/>
    </location>
</feature>
<organism evidence="7 8">
    <name type="scientific">Thalassotalea profundi</name>
    <dbReference type="NCBI Taxonomy" id="2036687"/>
    <lineage>
        <taxon>Bacteria</taxon>
        <taxon>Pseudomonadati</taxon>
        <taxon>Pseudomonadota</taxon>
        <taxon>Gammaproteobacteria</taxon>
        <taxon>Alteromonadales</taxon>
        <taxon>Colwelliaceae</taxon>
        <taxon>Thalassotalea</taxon>
    </lineage>
</organism>
<sequence length="651" mass="73385">MPENLLDSPILYSLALTLLHFLWQGCLLALVLKCLLSSTSYKNPQLRYFWSTITLITCLIVPIITFSIIYTPDYLNIGPQGLEALELFDSNQPNSVINSDWYQTAVDSLPFLSLAWLITVIISSVKLLFALRQVNQLPTNDTIAVNSTLQLRFEQLISQFKLWRKPQLLISLKTEVPMAIGWLKPVILLPASMMTGLTSTQLEMLILHELAHVKRHDYLVNFLQTLVEILLFFHPGVRWISKQMRYEREYCSDDIAVKHCGNAIAYAHTLADTASLCHKHRQSSIPAMAMAASGGDLKQRVVRLIDNDHTCTVENDSGKLLASIVILFAILSVFAKPFVDNSMIDWGSGRISLVQSAGEFIQHKVNEKEQPLAQTTLAQQLVEQNTPNSDMASANKDVFLTQQDAKTSRTTSEELLKTPRKIIDLKEQTVPNEQPLAQVSTKRESQKAELVSSQKDQESLSKVIETPDINLLANTTNGSTQQTKSISEMAFERSDSSNSEAKFKNPYANQLASLVEEPLPSIDKAIELNNTYTQAFNQPLPKQENIHTNKNIEYRNAPIQKSSAQLITSVEPRYPSIAKRKGIEVDVFVKFVIDKDGYVADIEFEDQNKVSYFRNAIRTAMNKWRFQPATVNEKPIDSQMAKIFSFSLIKS</sequence>
<evidence type="ECO:0000313" key="7">
    <source>
        <dbReference type="EMBL" id="GHE89689.1"/>
    </source>
</evidence>
<evidence type="ECO:0000259" key="6">
    <source>
        <dbReference type="PROSITE" id="PS52015"/>
    </source>
</evidence>
<evidence type="ECO:0000313" key="8">
    <source>
        <dbReference type="Proteomes" id="UP000626370"/>
    </source>
</evidence>
<evidence type="ECO:0000256" key="1">
    <source>
        <dbReference type="ARBA" id="ARBA00004167"/>
    </source>
</evidence>
<dbReference type="InterPro" id="IPR008756">
    <property type="entry name" value="Peptidase_M56"/>
</dbReference>
<dbReference type="InterPro" id="IPR052173">
    <property type="entry name" value="Beta-lactam_resp_regulator"/>
</dbReference>
<dbReference type="NCBIfam" id="TIGR01352">
    <property type="entry name" value="tonB_Cterm"/>
    <property type="match status" value="1"/>
</dbReference>
<dbReference type="Pfam" id="PF03544">
    <property type="entry name" value="TonB_C"/>
    <property type="match status" value="1"/>
</dbReference>
<comment type="caution">
    <text evidence="7">The sequence shown here is derived from an EMBL/GenBank/DDBJ whole genome shotgun (WGS) entry which is preliminary data.</text>
</comment>
<dbReference type="Gene3D" id="3.30.2010.10">
    <property type="entry name" value="Metalloproteases ('zincins'), catalytic domain"/>
    <property type="match status" value="1"/>
</dbReference>
<dbReference type="SUPFAM" id="SSF74653">
    <property type="entry name" value="TolA/TonB C-terminal domain"/>
    <property type="match status" value="1"/>
</dbReference>